<dbReference type="PANTHER" id="PTHR45586:SF1">
    <property type="entry name" value="LIPOPOLYSACCHARIDE ASSEMBLY PROTEIN B"/>
    <property type="match status" value="1"/>
</dbReference>
<evidence type="ECO:0000313" key="4">
    <source>
        <dbReference type="EMBL" id="EEF62390.1"/>
    </source>
</evidence>
<feature type="repeat" description="TPR" evidence="3">
    <location>
        <begin position="746"/>
        <end position="779"/>
    </location>
</feature>
<dbReference type="PROSITE" id="PS50293">
    <property type="entry name" value="TPR_REGION"/>
    <property type="match status" value="1"/>
</dbReference>
<feature type="repeat" description="TPR" evidence="3">
    <location>
        <begin position="265"/>
        <end position="298"/>
    </location>
</feature>
<dbReference type="Pfam" id="PF14559">
    <property type="entry name" value="TPR_19"/>
    <property type="match status" value="2"/>
</dbReference>
<evidence type="ECO:0000313" key="5">
    <source>
        <dbReference type="Proteomes" id="UP000003688"/>
    </source>
</evidence>
<dbReference type="InterPro" id="IPR051012">
    <property type="entry name" value="CellSynth/LPSAsmb/PSIAsmb"/>
</dbReference>
<sequence precursor="true">MSKDFQRTFNWVAVLFLATAAVSCTQQSHLKRADRYFQLEDYDHAEVEYINVIRKDPKNAHGFANLGAIYVEQGRFSRAFTFLSRARELDPTGDPGIHMKIGSLYFSAGRMKEAQEEVKYVLEKRPQDQDAPMLLADLASTSQEVEQTRQALQKLLAAGGYKPACEVAISTLLIKQNNLKGAEEAINRALDIDKKFGPAYLALANLHLIKNEVKEAEQALKAAADNASAHSPRRVRYALFKIQHGEMEQGKVLLKAIVQKTPDNLPAWQALAETALSEKQFDEAMAIIDKVLIRDPENFDFLQLHGRTYLGKGDSAKALAEFEKTVRLYPQSPQAFYHLALAQMVANDSPKALGSLKQALALNRSYPEAQLLSAEIYIRSGDLNSAVALLTQLVRQQPRLVQAQLLLAEAYRARGNYAEALGIYDQLRQSFPHEPQYVYKAGLTFIQMNKKEEAQKAFEKVLVMSPDNLPALEQIVNLDIQAQDYSKALSLLDKEMANEKIVPELCVLQARIFESQKATQKAVAALKRAIELNPQMRIAYFLLARLYMESKQNEQAITNLQEVMVKNPKDTSALMMIGTIRDQEKNFAAARDAYEKLIAIDPNFSAALNNLAYLYSEHFNQLDKALEMARRARELMVYDPSTADTLGWILFKKAQYAAALTLNREAADKLPGEPEIQFHVGMGYYMLGKEESARLYLQRALQLKSDFFGHEEASLRLSILAIDPKSGGDDVQSKLEKRIADQPEDEVALCRLAGIYERTGAFQKAADAYQKALKTSPDNAKVMASLALLYSDHLNNQQKALELAKNAHSLSPEDADISGALGHIAFLSRDYKWSLSLLQEADQKSPGNVGRQFDYAKALYSVGHVEEATGIIQKTLQSGAATAQAEEAKRWLEMINLAANPTQALKETPRIEAALKADAGCVPALVAVAAGFEQKADAASARKSYEKVLELFPEFIPAKRKLAMLYSDDPAKDNQTYEMAVQARELFRNDPGLTKALGIVAYRKGDYTKSTELLKESAKGLSDDAGVLYYLGMSQYKLKKRVESKASLQHALELHLSTQFASEARRVLTELN</sequence>
<feature type="repeat" description="TPR" evidence="3">
    <location>
        <begin position="537"/>
        <end position="570"/>
    </location>
</feature>
<dbReference type="SUPFAM" id="SSF48452">
    <property type="entry name" value="TPR-like"/>
    <property type="match status" value="5"/>
</dbReference>
<accession>B9XD44</accession>
<keyword evidence="5" id="KW-1185">Reference proteome</keyword>
<dbReference type="OrthoDB" id="7259535at2"/>
<dbReference type="InterPro" id="IPR011990">
    <property type="entry name" value="TPR-like_helical_dom_sf"/>
</dbReference>
<feature type="repeat" description="TPR" evidence="3">
    <location>
        <begin position="571"/>
        <end position="604"/>
    </location>
</feature>
<dbReference type="RefSeq" id="WP_007413742.1">
    <property type="nucleotide sequence ID" value="NZ_ABOX02000005.1"/>
</dbReference>
<proteinExistence type="predicted"/>
<dbReference type="PROSITE" id="PS51257">
    <property type="entry name" value="PROKAR_LIPOPROTEIN"/>
    <property type="match status" value="1"/>
</dbReference>
<dbReference type="Pfam" id="PF13429">
    <property type="entry name" value="TPR_15"/>
    <property type="match status" value="1"/>
</dbReference>
<dbReference type="Proteomes" id="UP000003688">
    <property type="component" value="Unassembled WGS sequence"/>
</dbReference>
<dbReference type="SMART" id="SM00028">
    <property type="entry name" value="TPR"/>
    <property type="match status" value="21"/>
</dbReference>
<dbReference type="InterPro" id="IPR019734">
    <property type="entry name" value="TPR_rpt"/>
</dbReference>
<name>B9XD44_PEDPL</name>
<protein>
    <submittedName>
        <fullName evidence="4">TPR repeat-containing protein</fullName>
    </submittedName>
</protein>
<evidence type="ECO:0000256" key="2">
    <source>
        <dbReference type="ARBA" id="ARBA00022803"/>
    </source>
</evidence>
<evidence type="ECO:0000256" key="1">
    <source>
        <dbReference type="ARBA" id="ARBA00022737"/>
    </source>
</evidence>
<gene>
    <name evidence="4" type="ORF">Cflav_PD5025</name>
</gene>
<organism evidence="4 5">
    <name type="scientific">Pedosphaera parvula (strain Ellin514)</name>
    <dbReference type="NCBI Taxonomy" id="320771"/>
    <lineage>
        <taxon>Bacteria</taxon>
        <taxon>Pseudomonadati</taxon>
        <taxon>Verrucomicrobiota</taxon>
        <taxon>Pedosphaerae</taxon>
        <taxon>Pedosphaerales</taxon>
        <taxon>Pedosphaeraceae</taxon>
        <taxon>Pedosphaera</taxon>
    </lineage>
</organism>
<comment type="caution">
    <text evidence="4">The sequence shown here is derived from an EMBL/GenBank/DDBJ whole genome shotgun (WGS) entry which is preliminary data.</text>
</comment>
<evidence type="ECO:0000256" key="3">
    <source>
        <dbReference type="PROSITE-ProRule" id="PRU00339"/>
    </source>
</evidence>
<dbReference type="STRING" id="320771.Cflav_PD5025"/>
<feature type="repeat" description="TPR" evidence="3">
    <location>
        <begin position="60"/>
        <end position="93"/>
    </location>
</feature>
<dbReference type="Pfam" id="PF13431">
    <property type="entry name" value="TPR_17"/>
    <property type="match status" value="1"/>
</dbReference>
<dbReference type="EMBL" id="ABOX02000005">
    <property type="protein sequence ID" value="EEF62390.1"/>
    <property type="molecule type" value="Genomic_DNA"/>
</dbReference>
<feature type="repeat" description="TPR" evidence="3">
    <location>
        <begin position="299"/>
        <end position="332"/>
    </location>
</feature>
<dbReference type="Pfam" id="PF13432">
    <property type="entry name" value="TPR_16"/>
    <property type="match status" value="3"/>
</dbReference>
<feature type="repeat" description="TPR" evidence="3">
    <location>
        <begin position="674"/>
        <end position="707"/>
    </location>
</feature>
<feature type="repeat" description="TPR" evidence="3">
    <location>
        <begin position="435"/>
        <end position="468"/>
    </location>
</feature>
<feature type="repeat" description="TPR" evidence="3">
    <location>
        <begin position="95"/>
        <end position="128"/>
    </location>
</feature>
<dbReference type="AlphaFoldDB" id="B9XD44"/>
<keyword evidence="2 3" id="KW-0802">TPR repeat</keyword>
<dbReference type="Pfam" id="PF13181">
    <property type="entry name" value="TPR_8"/>
    <property type="match status" value="1"/>
</dbReference>
<dbReference type="PROSITE" id="PS50005">
    <property type="entry name" value="TPR"/>
    <property type="match status" value="9"/>
</dbReference>
<keyword evidence="1" id="KW-0677">Repeat</keyword>
<dbReference type="Gene3D" id="1.25.40.10">
    <property type="entry name" value="Tetratricopeptide repeat domain"/>
    <property type="match status" value="6"/>
</dbReference>
<reference evidence="4 5" key="1">
    <citation type="journal article" date="2011" name="J. Bacteriol.">
        <title>Genome sequence of 'Pedosphaera parvula' Ellin514, an aerobic Verrucomicrobial isolate from pasture soil.</title>
        <authorList>
            <person name="Kant R."/>
            <person name="van Passel M.W."/>
            <person name="Sangwan P."/>
            <person name="Palva A."/>
            <person name="Lucas S."/>
            <person name="Copeland A."/>
            <person name="Lapidus A."/>
            <person name="Glavina Del Rio T."/>
            <person name="Dalin E."/>
            <person name="Tice H."/>
            <person name="Bruce D."/>
            <person name="Goodwin L."/>
            <person name="Pitluck S."/>
            <person name="Chertkov O."/>
            <person name="Larimer F.W."/>
            <person name="Land M.L."/>
            <person name="Hauser L."/>
            <person name="Brettin T.S."/>
            <person name="Detter J.C."/>
            <person name="Han S."/>
            <person name="de Vos W.M."/>
            <person name="Janssen P.H."/>
            <person name="Smidt H."/>
        </authorList>
    </citation>
    <scope>NUCLEOTIDE SEQUENCE [LARGE SCALE GENOMIC DNA]</scope>
    <source>
        <strain evidence="4 5">Ellin514</strain>
    </source>
</reference>
<dbReference type="PANTHER" id="PTHR45586">
    <property type="entry name" value="TPR REPEAT-CONTAINING PROTEIN PA4667"/>
    <property type="match status" value="1"/>
</dbReference>